<feature type="signal peptide" evidence="1">
    <location>
        <begin position="1"/>
        <end position="23"/>
    </location>
</feature>
<sequence>MFTKVEVYMWTAILFCCFYYVEANVPIQQRSFFAELFGARPKCAGCPPRFCDDDPAIIYGYCCGCAGFFDKPLPVQCSPFLQCPANNYELCDRYNYMMFCCCHK</sequence>
<feature type="chain" id="PRO_5043406787" evidence="1">
    <location>
        <begin position="24"/>
        <end position="104"/>
    </location>
</feature>
<proteinExistence type="predicted"/>
<accession>A0AAV8WFK0</accession>
<evidence type="ECO:0000313" key="3">
    <source>
        <dbReference type="Proteomes" id="UP001159042"/>
    </source>
</evidence>
<dbReference type="AlphaFoldDB" id="A0AAV8WFK0"/>
<dbReference type="Proteomes" id="UP001159042">
    <property type="component" value="Unassembled WGS sequence"/>
</dbReference>
<evidence type="ECO:0000313" key="2">
    <source>
        <dbReference type="EMBL" id="KAJ8925324.1"/>
    </source>
</evidence>
<protein>
    <submittedName>
        <fullName evidence="2">Uncharacterized protein</fullName>
    </submittedName>
</protein>
<keyword evidence="1" id="KW-0732">Signal</keyword>
<gene>
    <name evidence="2" type="ORF">NQ315_009154</name>
</gene>
<reference evidence="2 3" key="1">
    <citation type="journal article" date="2023" name="Insect Mol. Biol.">
        <title>Genome sequencing provides insights into the evolution of gene families encoding plant cell wall-degrading enzymes in longhorned beetles.</title>
        <authorList>
            <person name="Shin N.R."/>
            <person name="Okamura Y."/>
            <person name="Kirsch R."/>
            <person name="Pauchet Y."/>
        </authorList>
    </citation>
    <scope>NUCLEOTIDE SEQUENCE [LARGE SCALE GENOMIC DNA]</scope>
    <source>
        <strain evidence="2">EAD_L_NR</strain>
    </source>
</reference>
<organism evidence="2 3">
    <name type="scientific">Exocentrus adspersus</name>
    <dbReference type="NCBI Taxonomy" id="1586481"/>
    <lineage>
        <taxon>Eukaryota</taxon>
        <taxon>Metazoa</taxon>
        <taxon>Ecdysozoa</taxon>
        <taxon>Arthropoda</taxon>
        <taxon>Hexapoda</taxon>
        <taxon>Insecta</taxon>
        <taxon>Pterygota</taxon>
        <taxon>Neoptera</taxon>
        <taxon>Endopterygota</taxon>
        <taxon>Coleoptera</taxon>
        <taxon>Polyphaga</taxon>
        <taxon>Cucujiformia</taxon>
        <taxon>Chrysomeloidea</taxon>
        <taxon>Cerambycidae</taxon>
        <taxon>Lamiinae</taxon>
        <taxon>Acanthocinini</taxon>
        <taxon>Exocentrus</taxon>
    </lineage>
</organism>
<evidence type="ECO:0000256" key="1">
    <source>
        <dbReference type="SAM" id="SignalP"/>
    </source>
</evidence>
<keyword evidence="3" id="KW-1185">Reference proteome</keyword>
<name>A0AAV8WFK0_9CUCU</name>
<dbReference type="EMBL" id="JANEYG010000001">
    <property type="protein sequence ID" value="KAJ8925324.1"/>
    <property type="molecule type" value="Genomic_DNA"/>
</dbReference>
<comment type="caution">
    <text evidence="2">The sequence shown here is derived from an EMBL/GenBank/DDBJ whole genome shotgun (WGS) entry which is preliminary data.</text>
</comment>